<protein>
    <recommendedName>
        <fullName evidence="16">UDP-N-acetylenolpyruvoylglucosamine reductase</fullName>
        <ecNumber evidence="16">1.3.1.98</ecNumber>
    </recommendedName>
    <alternativeName>
        <fullName evidence="16">UDP-N-acetylmuramate dehydrogenase</fullName>
    </alternativeName>
</protein>
<organism evidence="18 19">
    <name type="scientific">Megasphaera lornae</name>
    <dbReference type="NCBI Taxonomy" id="1000568"/>
    <lineage>
        <taxon>Bacteria</taxon>
        <taxon>Bacillati</taxon>
        <taxon>Bacillota</taxon>
        <taxon>Negativicutes</taxon>
        <taxon>Veillonellales</taxon>
        <taxon>Veillonellaceae</taxon>
        <taxon>Megasphaera</taxon>
    </lineage>
</organism>
<dbReference type="PROSITE" id="PS51387">
    <property type="entry name" value="FAD_PCMH"/>
    <property type="match status" value="1"/>
</dbReference>
<evidence type="ECO:0000256" key="7">
    <source>
        <dbReference type="ARBA" id="ARBA00022630"/>
    </source>
</evidence>
<comment type="caution">
    <text evidence="18">The sequence shown here is derived from an EMBL/GenBank/DDBJ whole genome shotgun (WGS) entry which is preliminary data.</text>
</comment>
<dbReference type="PANTHER" id="PTHR21071:SF4">
    <property type="entry name" value="UDP-N-ACETYLENOLPYRUVOYLGLUCOSAMINE REDUCTASE"/>
    <property type="match status" value="1"/>
</dbReference>
<dbReference type="HAMAP" id="MF_00037">
    <property type="entry name" value="MurB"/>
    <property type="match status" value="1"/>
</dbReference>
<comment type="similarity">
    <text evidence="16">Belongs to the MurB family.</text>
</comment>
<sequence>MTDNRLSLLIKTLQPHMKPEQMLANEPMSRHTTFAVGGPADLLLLPYTVKEMSLAIRAARALQLPITVLGGGSNVLVLDGGIRGAVIQLQALTQVLYRHDDRITASAGHMLADVCEFACAEGLGGAEFACGIPGTLGGAVFMNAGAYDGEMSHIVARVRTVDHRGGVHTYAAAACRFAYRRSRFQETQEYVVEAELLLHAASRSAIQARMEELMRRRRSKQPLEMASAGSTFKRPPGYFAGTLIDQTGLKGLTFGGAQVSTKHAGFVVNTGRATARDVLQVIHAVQERVEAAHGVRLEPEVRILGEK</sequence>
<keyword evidence="10 16" id="KW-0133">Cell shape</keyword>
<dbReference type="EC" id="1.3.1.98" evidence="16"/>
<dbReference type="Gene3D" id="3.30.465.10">
    <property type="match status" value="1"/>
</dbReference>
<keyword evidence="11 16" id="KW-0573">Peptidoglycan synthesis</keyword>
<comment type="cofactor">
    <cofactor evidence="1 16">
        <name>FAD</name>
        <dbReference type="ChEBI" id="CHEBI:57692"/>
    </cofactor>
</comment>
<dbReference type="NCBIfam" id="NF010480">
    <property type="entry name" value="PRK13905.1"/>
    <property type="match status" value="1"/>
</dbReference>
<evidence type="ECO:0000256" key="4">
    <source>
        <dbReference type="ARBA" id="ARBA00004752"/>
    </source>
</evidence>
<proteinExistence type="inferred from homology"/>
<feature type="active site" evidence="16">
    <location>
        <position position="180"/>
    </location>
</feature>
<dbReference type="NCBIfam" id="TIGR00179">
    <property type="entry name" value="murB"/>
    <property type="match status" value="1"/>
</dbReference>
<dbReference type="InterPro" id="IPR006094">
    <property type="entry name" value="Oxid_FAD_bind_N"/>
</dbReference>
<dbReference type="Pfam" id="PF01565">
    <property type="entry name" value="FAD_binding_4"/>
    <property type="match status" value="1"/>
</dbReference>
<dbReference type="InterPro" id="IPR036635">
    <property type="entry name" value="MurB_C_sf"/>
</dbReference>
<evidence type="ECO:0000256" key="8">
    <source>
        <dbReference type="ARBA" id="ARBA00022827"/>
    </source>
</evidence>
<evidence type="ECO:0000256" key="15">
    <source>
        <dbReference type="ARBA" id="ARBA00048914"/>
    </source>
</evidence>
<evidence type="ECO:0000256" key="3">
    <source>
        <dbReference type="ARBA" id="ARBA00004496"/>
    </source>
</evidence>
<dbReference type="InterPro" id="IPR003170">
    <property type="entry name" value="MurB"/>
</dbReference>
<evidence type="ECO:0000256" key="13">
    <source>
        <dbReference type="ARBA" id="ARBA00023306"/>
    </source>
</evidence>
<evidence type="ECO:0000256" key="1">
    <source>
        <dbReference type="ARBA" id="ARBA00001974"/>
    </source>
</evidence>
<keyword evidence="13 16" id="KW-0131">Cell cycle</keyword>
<keyword evidence="8 16" id="KW-0274">FAD</keyword>
<dbReference type="InterPro" id="IPR016167">
    <property type="entry name" value="FAD-bd_PCMH_sub1"/>
</dbReference>
<comment type="function">
    <text evidence="2 16">Cell wall formation.</text>
</comment>
<evidence type="ECO:0000256" key="12">
    <source>
        <dbReference type="ARBA" id="ARBA00023002"/>
    </source>
</evidence>
<dbReference type="Gene3D" id="3.30.43.10">
    <property type="entry name" value="Uridine Diphospho-n-acetylenolpyruvylglucosamine Reductase, domain 2"/>
    <property type="match status" value="1"/>
</dbReference>
<keyword evidence="6 16" id="KW-0132">Cell division</keyword>
<keyword evidence="5 16" id="KW-0963">Cytoplasm</keyword>
<dbReference type="Pfam" id="PF02873">
    <property type="entry name" value="MurB_C"/>
    <property type="match status" value="1"/>
</dbReference>
<reference evidence="18 19" key="1">
    <citation type="submission" date="2011-04" db="EMBL/GenBank/DDBJ databases">
        <authorList>
            <person name="Harkins D.M."/>
            <person name="Madupu R."/>
            <person name="Durkin A.S."/>
            <person name="Torralba M."/>
            <person name="Methe B."/>
            <person name="Sutton G.G."/>
            <person name="Nelson K.E."/>
        </authorList>
    </citation>
    <scope>NUCLEOTIDE SEQUENCE [LARGE SCALE GENOMIC DNA]</scope>
    <source>
        <strain evidence="18 19">UPII 199-6</strain>
    </source>
</reference>
<dbReference type="InterPro" id="IPR036318">
    <property type="entry name" value="FAD-bd_PCMH-like_sf"/>
</dbReference>
<dbReference type="PANTHER" id="PTHR21071">
    <property type="entry name" value="UDP-N-ACETYLENOLPYRUVOYLGLUCOSAMINE REDUCTASE"/>
    <property type="match status" value="1"/>
</dbReference>
<evidence type="ECO:0000313" key="19">
    <source>
        <dbReference type="Proteomes" id="UP000004018"/>
    </source>
</evidence>
<keyword evidence="12 16" id="KW-0560">Oxidoreductase</keyword>
<evidence type="ECO:0000256" key="11">
    <source>
        <dbReference type="ARBA" id="ARBA00022984"/>
    </source>
</evidence>
<dbReference type="InterPro" id="IPR016169">
    <property type="entry name" value="FAD-bd_PCMH_sub2"/>
</dbReference>
<dbReference type="GO" id="GO:0008762">
    <property type="term" value="F:UDP-N-acetylmuramate dehydrogenase activity"/>
    <property type="evidence" value="ECO:0007669"/>
    <property type="project" value="UniProtKB-EC"/>
</dbReference>
<evidence type="ECO:0000256" key="16">
    <source>
        <dbReference type="HAMAP-Rule" id="MF_00037"/>
    </source>
</evidence>
<dbReference type="Proteomes" id="UP000004018">
    <property type="component" value="Unassembled WGS sequence"/>
</dbReference>
<evidence type="ECO:0000313" key="18">
    <source>
        <dbReference type="EMBL" id="EGL42382.1"/>
    </source>
</evidence>
<dbReference type="SUPFAM" id="SSF56194">
    <property type="entry name" value="Uridine diphospho-N-Acetylenolpyruvylglucosamine reductase, MurB, C-terminal domain"/>
    <property type="match status" value="1"/>
</dbReference>
<evidence type="ECO:0000256" key="14">
    <source>
        <dbReference type="ARBA" id="ARBA00023316"/>
    </source>
</evidence>
<keyword evidence="9 16" id="KW-0521">NADP</keyword>
<evidence type="ECO:0000256" key="9">
    <source>
        <dbReference type="ARBA" id="ARBA00022857"/>
    </source>
</evidence>
<dbReference type="InterPro" id="IPR016166">
    <property type="entry name" value="FAD-bd_PCMH"/>
</dbReference>
<keyword evidence="14 16" id="KW-0961">Cell wall biogenesis/degradation</keyword>
<keyword evidence="19" id="KW-1185">Reference proteome</keyword>
<gene>
    <name evidence="16 18" type="primary">murB</name>
    <name evidence="18" type="ORF">HMPREF1039_0818</name>
</gene>
<evidence type="ECO:0000256" key="5">
    <source>
        <dbReference type="ARBA" id="ARBA00022490"/>
    </source>
</evidence>
<feature type="domain" description="FAD-binding PCMH-type" evidence="17">
    <location>
        <begin position="36"/>
        <end position="201"/>
    </location>
</feature>
<dbReference type="EMBL" id="AFIJ01000004">
    <property type="protein sequence ID" value="EGL42382.1"/>
    <property type="molecule type" value="Genomic_DNA"/>
</dbReference>
<dbReference type="Gene3D" id="3.90.78.10">
    <property type="entry name" value="UDP-N-acetylenolpyruvoylglucosamine reductase, C-terminal domain"/>
    <property type="match status" value="1"/>
</dbReference>
<feature type="active site" evidence="16">
    <location>
        <position position="300"/>
    </location>
</feature>
<name>A0ABN0D2U2_9FIRM</name>
<evidence type="ECO:0000256" key="2">
    <source>
        <dbReference type="ARBA" id="ARBA00003921"/>
    </source>
</evidence>
<keyword evidence="7 16" id="KW-0285">Flavoprotein</keyword>
<comment type="subcellular location">
    <subcellularLocation>
        <location evidence="3 16">Cytoplasm</location>
    </subcellularLocation>
</comment>
<comment type="catalytic activity">
    <reaction evidence="15 16">
        <text>UDP-N-acetyl-alpha-D-muramate + NADP(+) = UDP-N-acetyl-3-O-(1-carboxyvinyl)-alpha-D-glucosamine + NADPH + H(+)</text>
        <dbReference type="Rhea" id="RHEA:12248"/>
        <dbReference type="ChEBI" id="CHEBI:15378"/>
        <dbReference type="ChEBI" id="CHEBI:57783"/>
        <dbReference type="ChEBI" id="CHEBI:58349"/>
        <dbReference type="ChEBI" id="CHEBI:68483"/>
        <dbReference type="ChEBI" id="CHEBI:70757"/>
        <dbReference type="EC" id="1.3.1.98"/>
    </reaction>
</comment>
<dbReference type="SUPFAM" id="SSF56176">
    <property type="entry name" value="FAD-binding/transporter-associated domain-like"/>
    <property type="match status" value="1"/>
</dbReference>
<evidence type="ECO:0000256" key="6">
    <source>
        <dbReference type="ARBA" id="ARBA00022618"/>
    </source>
</evidence>
<feature type="active site" description="Proton donor" evidence="16">
    <location>
        <position position="230"/>
    </location>
</feature>
<evidence type="ECO:0000259" key="17">
    <source>
        <dbReference type="PROSITE" id="PS51387"/>
    </source>
</evidence>
<accession>A0ABN0D2U2</accession>
<evidence type="ECO:0000256" key="10">
    <source>
        <dbReference type="ARBA" id="ARBA00022960"/>
    </source>
</evidence>
<comment type="pathway">
    <text evidence="4 16">Cell wall biogenesis; peptidoglycan biosynthesis.</text>
</comment>
<dbReference type="InterPro" id="IPR011601">
    <property type="entry name" value="MurB_C"/>
</dbReference>